<feature type="active site" evidence="7 9">
    <location>
        <position position="146"/>
    </location>
</feature>
<comment type="similarity">
    <text evidence="1 7 12">Belongs to the peptidase S14 family.</text>
</comment>
<feature type="active site" evidence="8">
    <location>
        <position position="121"/>
    </location>
</feature>
<reference evidence="13 14" key="1">
    <citation type="journal article" date="2013" name="Genome Announc.">
        <title>Draft Genome Sequence of the Lignocellulose Decomposer Thermobifida fusca Strain TM51.</title>
        <authorList>
            <person name="Toth A."/>
            <person name="Barna T."/>
            <person name="Nagy I."/>
            <person name="Horvath B."/>
            <person name="Nagy I."/>
            <person name="Tancsics A."/>
            <person name="Kriszt B."/>
            <person name="Baka E."/>
            <person name="Fekete C."/>
            <person name="Kukolya J."/>
        </authorList>
    </citation>
    <scope>NUCLEOTIDE SEQUENCE [LARGE SCALE GENOMIC DNA]</scope>
    <source>
        <strain evidence="13 14">TM51</strain>
    </source>
</reference>
<name>A0A9P2T8Y1_THEFU</name>
<dbReference type="PROSITE" id="PS00382">
    <property type="entry name" value="CLP_PROTEASE_HIS"/>
    <property type="match status" value="1"/>
</dbReference>
<keyword evidence="3 7" id="KW-0645">Protease</keyword>
<gene>
    <name evidence="7" type="primary">clpP</name>
    <name evidence="13" type="ORF">TM51_11275</name>
</gene>
<dbReference type="SUPFAM" id="SSF52096">
    <property type="entry name" value="ClpP/crotonase"/>
    <property type="match status" value="1"/>
</dbReference>
<dbReference type="EMBL" id="AOSG01000061">
    <property type="protein sequence ID" value="EOR70677.1"/>
    <property type="molecule type" value="Genomic_DNA"/>
</dbReference>
<dbReference type="GO" id="GO:0006515">
    <property type="term" value="P:protein quality control for misfolded or incompletely synthesized proteins"/>
    <property type="evidence" value="ECO:0007669"/>
    <property type="project" value="TreeGrafter"/>
</dbReference>
<keyword evidence="5 7" id="KW-0720">Serine protease</keyword>
<dbReference type="InterPro" id="IPR018215">
    <property type="entry name" value="ClpP_Ser_AS"/>
</dbReference>
<comment type="subcellular location">
    <subcellularLocation>
        <location evidence="7">Cytoplasm</location>
    </subcellularLocation>
</comment>
<evidence type="ECO:0000256" key="12">
    <source>
        <dbReference type="RuleBase" id="RU003567"/>
    </source>
</evidence>
<dbReference type="InterPro" id="IPR033135">
    <property type="entry name" value="ClpP_His_AS"/>
</dbReference>
<dbReference type="FunFam" id="3.90.226.10:FF:000002">
    <property type="entry name" value="ATP-dependent Clp protease proteolytic subunit"/>
    <property type="match status" value="1"/>
</dbReference>
<evidence type="ECO:0000313" key="13">
    <source>
        <dbReference type="EMBL" id="EOR70677.1"/>
    </source>
</evidence>
<dbReference type="EC" id="3.4.21.92" evidence="7 10"/>
<dbReference type="Proteomes" id="UP000014184">
    <property type="component" value="Unassembled WGS sequence"/>
</dbReference>
<dbReference type="GO" id="GO:0004176">
    <property type="term" value="F:ATP-dependent peptidase activity"/>
    <property type="evidence" value="ECO:0007669"/>
    <property type="project" value="InterPro"/>
</dbReference>
<dbReference type="PROSITE" id="PS00381">
    <property type="entry name" value="CLP_PROTEASE_SER"/>
    <property type="match status" value="1"/>
</dbReference>
<comment type="function">
    <text evidence="7 11">Cleaves peptides in various proteins in a process that requires ATP hydrolysis. Has a chymotrypsin-like activity. Plays a major role in the degradation of misfolded proteins.</text>
</comment>
<evidence type="ECO:0000256" key="11">
    <source>
        <dbReference type="RuleBase" id="RU000550"/>
    </source>
</evidence>
<evidence type="ECO:0000256" key="7">
    <source>
        <dbReference type="HAMAP-Rule" id="MF_00444"/>
    </source>
</evidence>
<dbReference type="PANTHER" id="PTHR10381">
    <property type="entry name" value="ATP-DEPENDENT CLP PROTEASE PROTEOLYTIC SUBUNIT"/>
    <property type="match status" value="1"/>
</dbReference>
<sequence>MSEFNFDPYRRYGGGMAPMAPQSRYVLPSYIERTAYGVKEMNPYNKLFEERIIFVGVQIDDTSANDIIAQMMTLEHIDSDRDITLYINSPGGSFTSLMAIYDTMQFVRPDIQTVCVGQAASAAAVLLAGGTKGKRTALPNSRILIHQPATEGTHGQASDVEIMANEIMRIRHQLETILAKHTGRSVEEISRDIERDKILTAEEAKEYGIVDDVLPYRKASLK</sequence>
<evidence type="ECO:0000256" key="4">
    <source>
        <dbReference type="ARBA" id="ARBA00022801"/>
    </source>
</evidence>
<keyword evidence="2 7" id="KW-0963">Cytoplasm</keyword>
<evidence type="ECO:0000256" key="10">
    <source>
        <dbReference type="RuleBase" id="RU000549"/>
    </source>
</evidence>
<dbReference type="GO" id="GO:0004252">
    <property type="term" value="F:serine-type endopeptidase activity"/>
    <property type="evidence" value="ECO:0007669"/>
    <property type="project" value="UniProtKB-UniRule"/>
</dbReference>
<dbReference type="GO" id="GO:0005737">
    <property type="term" value="C:cytoplasm"/>
    <property type="evidence" value="ECO:0007669"/>
    <property type="project" value="UniProtKB-SubCell"/>
</dbReference>
<dbReference type="SMR" id="A0A9P2T8Y1"/>
<evidence type="ECO:0000256" key="1">
    <source>
        <dbReference type="ARBA" id="ARBA00007039"/>
    </source>
</evidence>
<dbReference type="InterPro" id="IPR023562">
    <property type="entry name" value="ClpP/TepA"/>
</dbReference>
<organism evidence="13 14">
    <name type="scientific">Thermobifida fusca TM51</name>
    <dbReference type="NCBI Taxonomy" id="1169414"/>
    <lineage>
        <taxon>Bacteria</taxon>
        <taxon>Bacillati</taxon>
        <taxon>Actinomycetota</taxon>
        <taxon>Actinomycetes</taxon>
        <taxon>Streptosporangiales</taxon>
        <taxon>Nocardiopsidaceae</taxon>
        <taxon>Thermobifida</taxon>
    </lineage>
</organism>
<proteinExistence type="inferred from homology"/>
<dbReference type="RefSeq" id="WP_011292616.1">
    <property type="nucleotide sequence ID" value="NZ_AOSG01000061.1"/>
</dbReference>
<dbReference type="GO" id="GO:0051117">
    <property type="term" value="F:ATPase binding"/>
    <property type="evidence" value="ECO:0007669"/>
    <property type="project" value="TreeGrafter"/>
</dbReference>
<dbReference type="InterPro" id="IPR001907">
    <property type="entry name" value="ClpP"/>
</dbReference>
<dbReference type="PANTHER" id="PTHR10381:SF26">
    <property type="entry name" value="ATP-DEPENDENT CLP PROTEASE PROTEOLYTIC SUBUNIT-LIKE-RELATED"/>
    <property type="match status" value="1"/>
</dbReference>
<evidence type="ECO:0000256" key="6">
    <source>
        <dbReference type="ARBA" id="ARBA00034021"/>
    </source>
</evidence>
<comment type="caution">
    <text evidence="13">The sequence shown here is derived from an EMBL/GenBank/DDBJ whole genome shotgun (WGS) entry which is preliminary data.</text>
</comment>
<dbReference type="Pfam" id="PF00574">
    <property type="entry name" value="CLP_protease"/>
    <property type="match status" value="1"/>
</dbReference>
<evidence type="ECO:0000256" key="5">
    <source>
        <dbReference type="ARBA" id="ARBA00022825"/>
    </source>
</evidence>
<dbReference type="CDD" id="cd07017">
    <property type="entry name" value="S14_ClpP_2"/>
    <property type="match status" value="1"/>
</dbReference>
<evidence type="ECO:0000256" key="2">
    <source>
        <dbReference type="ARBA" id="ARBA00022490"/>
    </source>
</evidence>
<feature type="active site" description="Nucleophile" evidence="7">
    <location>
        <position position="121"/>
    </location>
</feature>
<dbReference type="InterPro" id="IPR029045">
    <property type="entry name" value="ClpP/crotonase-like_dom_sf"/>
</dbReference>
<comment type="catalytic activity">
    <reaction evidence="6 7 9">
        <text>Hydrolysis of proteins to small peptides in the presence of ATP and magnesium. alpha-casein is the usual test substrate. In the absence of ATP, only oligopeptides shorter than five residues are hydrolyzed (such as succinyl-Leu-Tyr-|-NHMec, and Leu-Tyr-Leu-|-Tyr-Trp, in which cleavage of the -Tyr-|-Leu- and -Tyr-|-Trp bonds also occurs).</text>
        <dbReference type="EC" id="3.4.21.92"/>
    </reaction>
</comment>
<dbReference type="HAMAP" id="MF_00444">
    <property type="entry name" value="ClpP"/>
    <property type="match status" value="1"/>
</dbReference>
<protein>
    <recommendedName>
        <fullName evidence="7 12">ATP-dependent Clp protease proteolytic subunit</fullName>
        <ecNumber evidence="7 10">3.4.21.92</ecNumber>
    </recommendedName>
    <alternativeName>
        <fullName evidence="7">Endopeptidase Clp</fullName>
    </alternativeName>
</protein>
<keyword evidence="4 7" id="KW-0378">Hydrolase</keyword>
<evidence type="ECO:0000313" key="14">
    <source>
        <dbReference type="Proteomes" id="UP000014184"/>
    </source>
</evidence>
<dbReference type="NCBIfam" id="NF009205">
    <property type="entry name" value="PRK12553.1"/>
    <property type="match status" value="1"/>
</dbReference>
<evidence type="ECO:0000256" key="9">
    <source>
        <dbReference type="PROSITE-ProRule" id="PRU10086"/>
    </source>
</evidence>
<dbReference type="Gene3D" id="3.90.226.10">
    <property type="entry name" value="2-enoyl-CoA Hydratase, Chain A, domain 1"/>
    <property type="match status" value="1"/>
</dbReference>
<dbReference type="NCBIfam" id="NF001368">
    <property type="entry name" value="PRK00277.1"/>
    <property type="match status" value="1"/>
</dbReference>
<keyword evidence="14" id="KW-1185">Reference proteome</keyword>
<accession>A0A9P2T8Y1</accession>
<dbReference type="AlphaFoldDB" id="A0A9P2T8Y1"/>
<dbReference type="GO" id="GO:0009368">
    <property type="term" value="C:endopeptidase Clp complex"/>
    <property type="evidence" value="ECO:0007669"/>
    <property type="project" value="TreeGrafter"/>
</dbReference>
<comment type="subunit">
    <text evidence="7">Fourteen ClpP subunits assemble into 2 heptameric rings which stack back to back to give a disk-like structure with a central cavity, resembling the structure of eukaryotic proteasomes.</text>
</comment>
<dbReference type="PRINTS" id="PR00127">
    <property type="entry name" value="CLPPROTEASEP"/>
</dbReference>
<evidence type="ECO:0000256" key="8">
    <source>
        <dbReference type="PROSITE-ProRule" id="PRU10085"/>
    </source>
</evidence>
<evidence type="ECO:0000256" key="3">
    <source>
        <dbReference type="ARBA" id="ARBA00022670"/>
    </source>
</evidence>